<sequence length="71" mass="8078">MNLRLRATSGHGVRTHHRTIGTFEVRAATAHTFPLLEEAYEYFKSLNVEATLWDVTGIPELLESKLLELEP</sequence>
<protein>
    <submittedName>
        <fullName evidence="1">Uncharacterized protein</fullName>
    </submittedName>
</protein>
<accession>A0ABP8HBM0</accession>
<comment type="caution">
    <text evidence="1">The sequence shown here is derived from an EMBL/GenBank/DDBJ whole genome shotgun (WGS) entry which is preliminary data.</text>
</comment>
<proteinExistence type="predicted"/>
<name>A0ABP8HBM0_9BACT</name>
<dbReference type="RefSeq" id="WP_345256823.1">
    <property type="nucleotide sequence ID" value="NZ_BAABGY010000009.1"/>
</dbReference>
<dbReference type="Proteomes" id="UP001501725">
    <property type="component" value="Unassembled WGS sequence"/>
</dbReference>
<organism evidence="1 2">
    <name type="scientific">Flaviaesturariibacter amylovorans</name>
    <dbReference type="NCBI Taxonomy" id="1084520"/>
    <lineage>
        <taxon>Bacteria</taxon>
        <taxon>Pseudomonadati</taxon>
        <taxon>Bacteroidota</taxon>
        <taxon>Chitinophagia</taxon>
        <taxon>Chitinophagales</taxon>
        <taxon>Chitinophagaceae</taxon>
        <taxon>Flaviaestuariibacter</taxon>
    </lineage>
</organism>
<keyword evidence="2" id="KW-1185">Reference proteome</keyword>
<gene>
    <name evidence="1" type="ORF">GCM10023184_32540</name>
</gene>
<dbReference type="EMBL" id="BAABGY010000009">
    <property type="protein sequence ID" value="GAA4336958.1"/>
    <property type="molecule type" value="Genomic_DNA"/>
</dbReference>
<evidence type="ECO:0000313" key="2">
    <source>
        <dbReference type="Proteomes" id="UP001501725"/>
    </source>
</evidence>
<evidence type="ECO:0000313" key="1">
    <source>
        <dbReference type="EMBL" id="GAA4336958.1"/>
    </source>
</evidence>
<reference evidence="2" key="1">
    <citation type="journal article" date="2019" name="Int. J. Syst. Evol. Microbiol.">
        <title>The Global Catalogue of Microorganisms (GCM) 10K type strain sequencing project: providing services to taxonomists for standard genome sequencing and annotation.</title>
        <authorList>
            <consortium name="The Broad Institute Genomics Platform"/>
            <consortium name="The Broad Institute Genome Sequencing Center for Infectious Disease"/>
            <person name="Wu L."/>
            <person name="Ma J."/>
        </authorList>
    </citation>
    <scope>NUCLEOTIDE SEQUENCE [LARGE SCALE GENOMIC DNA]</scope>
    <source>
        <strain evidence="2">JCM 17919</strain>
    </source>
</reference>